<reference evidence="2" key="1">
    <citation type="submission" date="2016-10" db="EMBL/GenBank/DDBJ databases">
        <authorList>
            <person name="Varghese N."/>
            <person name="Submissions S."/>
        </authorList>
    </citation>
    <scope>NUCLEOTIDE SEQUENCE [LARGE SCALE GENOMIC DNA]</scope>
    <source>
        <strain evidence="2">CGMCC 4.6856</strain>
    </source>
</reference>
<dbReference type="RefSeq" id="WP_091178775.1">
    <property type="nucleotide sequence ID" value="NZ_FOFA01000003.1"/>
</dbReference>
<organism evidence="1 2">
    <name type="scientific">Microlunatus flavus</name>
    <dbReference type="NCBI Taxonomy" id="1036181"/>
    <lineage>
        <taxon>Bacteria</taxon>
        <taxon>Bacillati</taxon>
        <taxon>Actinomycetota</taxon>
        <taxon>Actinomycetes</taxon>
        <taxon>Propionibacteriales</taxon>
        <taxon>Propionibacteriaceae</taxon>
        <taxon>Microlunatus</taxon>
    </lineage>
</organism>
<evidence type="ECO:0000313" key="1">
    <source>
        <dbReference type="EMBL" id="SEQ31982.1"/>
    </source>
</evidence>
<accession>A0A1H9F211</accession>
<dbReference type="Proteomes" id="UP000198504">
    <property type="component" value="Unassembled WGS sequence"/>
</dbReference>
<dbReference type="STRING" id="1036181.SAMN05421756_103124"/>
<gene>
    <name evidence="1" type="ORF">SAMN05421756_103124</name>
</gene>
<sequence length="204" mass="22003">MAVSSSTQLGCGRDIDDVWATIDRPPSAHEQTCPFCGPARASLLELERATAELRTADDEDPELQAGPQVVARILEVARSEARRSRRLPLSKPVAGEVTVDLTVSEQAVATVVRRAGDRYGGLQVRRCSIEVVDDPQPPEVTTGERRPVRIPSDVRVSLRVSVGADVSIPQLSSEVRRAVIAVVDEEVGLNVVGVDIVVEDVHDV</sequence>
<proteinExistence type="predicted"/>
<name>A0A1H9F211_9ACTN</name>
<evidence type="ECO:0008006" key="3">
    <source>
        <dbReference type="Google" id="ProtNLM"/>
    </source>
</evidence>
<dbReference type="AlphaFoldDB" id="A0A1H9F211"/>
<dbReference type="EMBL" id="FOFA01000003">
    <property type="protein sequence ID" value="SEQ31982.1"/>
    <property type="molecule type" value="Genomic_DNA"/>
</dbReference>
<keyword evidence="2" id="KW-1185">Reference proteome</keyword>
<protein>
    <recommendedName>
        <fullName evidence="3">Asp23 family, cell envelope-related function</fullName>
    </recommendedName>
</protein>
<evidence type="ECO:0000313" key="2">
    <source>
        <dbReference type="Proteomes" id="UP000198504"/>
    </source>
</evidence>
<dbReference type="OrthoDB" id="3711227at2"/>